<comment type="similarity">
    <text evidence="1">Belongs to the CAF1 family.</text>
</comment>
<evidence type="ECO:0000313" key="2">
    <source>
        <dbReference type="EMBL" id="CAD6197370.1"/>
    </source>
</evidence>
<dbReference type="GO" id="GO:0034472">
    <property type="term" value="P:snRNA 3'-end processing"/>
    <property type="evidence" value="ECO:0007669"/>
    <property type="project" value="TreeGrafter"/>
</dbReference>
<reference evidence="2" key="1">
    <citation type="submission" date="2020-10" db="EMBL/GenBank/DDBJ databases">
        <authorList>
            <person name="Kikuchi T."/>
        </authorList>
    </citation>
    <scope>NUCLEOTIDE SEQUENCE</scope>
    <source>
        <strain evidence="2">NKZ352</strain>
    </source>
</reference>
<comment type="caution">
    <text evidence="2">The sequence shown here is derived from an EMBL/GenBank/DDBJ whole genome shotgun (WGS) entry which is preliminary data.</text>
</comment>
<dbReference type="Pfam" id="PF04857">
    <property type="entry name" value="CAF1"/>
    <property type="match status" value="1"/>
</dbReference>
<dbReference type="EMBL" id="CAJGYM010000092">
    <property type="protein sequence ID" value="CAD6197370.1"/>
    <property type="molecule type" value="Genomic_DNA"/>
</dbReference>
<proteinExistence type="inferred from homology"/>
<dbReference type="InterPro" id="IPR051181">
    <property type="entry name" value="CAF1_poly(A)_ribonucleases"/>
</dbReference>
<dbReference type="Gene3D" id="3.30.420.10">
    <property type="entry name" value="Ribonuclease H-like superfamily/Ribonuclease H"/>
    <property type="match status" value="1"/>
</dbReference>
<evidence type="ECO:0000256" key="1">
    <source>
        <dbReference type="ARBA" id="ARBA00008372"/>
    </source>
</evidence>
<name>A0A8S1HWC5_9PELO</name>
<dbReference type="InterPro" id="IPR006941">
    <property type="entry name" value="RNase_CAF1"/>
</dbReference>
<dbReference type="OrthoDB" id="414075at2759"/>
<dbReference type="Proteomes" id="UP000835052">
    <property type="component" value="Unassembled WGS sequence"/>
</dbReference>
<dbReference type="GO" id="GO:0000175">
    <property type="term" value="F:3'-5'-RNA exonuclease activity"/>
    <property type="evidence" value="ECO:0007669"/>
    <property type="project" value="TreeGrafter"/>
</dbReference>
<evidence type="ECO:0000313" key="3">
    <source>
        <dbReference type="Proteomes" id="UP000835052"/>
    </source>
</evidence>
<organism evidence="2 3">
    <name type="scientific">Caenorhabditis auriculariae</name>
    <dbReference type="NCBI Taxonomy" id="2777116"/>
    <lineage>
        <taxon>Eukaryota</taxon>
        <taxon>Metazoa</taxon>
        <taxon>Ecdysozoa</taxon>
        <taxon>Nematoda</taxon>
        <taxon>Chromadorea</taxon>
        <taxon>Rhabditida</taxon>
        <taxon>Rhabditina</taxon>
        <taxon>Rhabditomorpha</taxon>
        <taxon>Rhabditoidea</taxon>
        <taxon>Rhabditidae</taxon>
        <taxon>Peloderinae</taxon>
        <taxon>Caenorhabditis</taxon>
    </lineage>
</organism>
<dbReference type="InterPro" id="IPR012337">
    <property type="entry name" value="RNaseH-like_sf"/>
</dbReference>
<keyword evidence="3" id="KW-1185">Reference proteome</keyword>
<gene>
    <name evidence="2" type="ORF">CAUJ_LOCUS13279</name>
</gene>
<dbReference type="PANTHER" id="PTHR15092">
    <property type="entry name" value="POLY A -SPECIFIC RIBONUCLEASE/TARGET OF EGR1, MEMBER 1"/>
    <property type="match status" value="1"/>
</dbReference>
<dbReference type="GO" id="GO:0015030">
    <property type="term" value="C:Cajal body"/>
    <property type="evidence" value="ECO:0007669"/>
    <property type="project" value="TreeGrafter"/>
</dbReference>
<protein>
    <submittedName>
        <fullName evidence="2">Uncharacterized protein</fullName>
    </submittedName>
</protein>
<dbReference type="PANTHER" id="PTHR15092:SF37">
    <property type="entry name" value="TARGET OF EGR1 PROTEIN 1"/>
    <property type="match status" value="1"/>
</dbReference>
<dbReference type="GO" id="GO:0017069">
    <property type="term" value="F:snRNA binding"/>
    <property type="evidence" value="ECO:0007669"/>
    <property type="project" value="TreeGrafter"/>
</dbReference>
<dbReference type="SUPFAM" id="SSF53098">
    <property type="entry name" value="Ribonuclease H-like"/>
    <property type="match status" value="1"/>
</dbReference>
<sequence>MEFLVDYSFDFNRLFKDGIRYERAPGQEGCRLRKLIREILISPSTLCFHNGFIDLAFIYHHFYLPLPEDFVTYCNNVAELFPADFLPVCDSKFLAVNQTVSAKNVIERRNARFYIDIDFGNNLKPAVQAAIDLVDCSLPVDFSSA</sequence>
<dbReference type="InterPro" id="IPR036397">
    <property type="entry name" value="RNaseH_sf"/>
</dbReference>
<dbReference type="AlphaFoldDB" id="A0A8S1HWC5"/>
<accession>A0A8S1HWC5</accession>